<organism evidence="11">
    <name type="scientific">Thelazia callipaeda</name>
    <name type="common">Oriental eyeworm</name>
    <name type="synonym">Parasitic nematode</name>
    <dbReference type="NCBI Taxonomy" id="103827"/>
    <lineage>
        <taxon>Eukaryota</taxon>
        <taxon>Metazoa</taxon>
        <taxon>Ecdysozoa</taxon>
        <taxon>Nematoda</taxon>
        <taxon>Chromadorea</taxon>
        <taxon>Rhabditida</taxon>
        <taxon>Spirurina</taxon>
        <taxon>Spiruromorpha</taxon>
        <taxon>Thelazioidea</taxon>
        <taxon>Thelaziidae</taxon>
        <taxon>Thelazia</taxon>
    </lineage>
</organism>
<dbReference type="PROSITE" id="PS00108">
    <property type="entry name" value="PROTEIN_KINASE_ST"/>
    <property type="match status" value="1"/>
</dbReference>
<evidence type="ECO:0000313" key="9">
    <source>
        <dbReference type="EMBL" id="VDN03853.1"/>
    </source>
</evidence>
<gene>
    <name evidence="9" type="ORF">TCLT_LOCUS6497</name>
</gene>
<evidence type="ECO:0000259" key="8">
    <source>
        <dbReference type="PROSITE" id="PS50011"/>
    </source>
</evidence>
<dbReference type="InterPro" id="IPR008271">
    <property type="entry name" value="Ser/Thr_kinase_AS"/>
</dbReference>
<dbReference type="CDD" id="cd13996">
    <property type="entry name" value="STKc_EIF2AK"/>
    <property type="match status" value="1"/>
</dbReference>
<dbReference type="Pfam" id="PF00069">
    <property type="entry name" value="Pkinase"/>
    <property type="match status" value="2"/>
</dbReference>
<dbReference type="InterPro" id="IPR017441">
    <property type="entry name" value="Protein_kinase_ATP_BS"/>
</dbReference>
<evidence type="ECO:0000313" key="11">
    <source>
        <dbReference type="WBParaSite" id="TCLT_0000650801-mRNA-1"/>
    </source>
</evidence>
<comment type="similarity">
    <text evidence="5">Belongs to the protein kinase superfamily. Ser/Thr protein kinase family. GCN2 subfamily.</text>
</comment>
<dbReference type="OrthoDB" id="1405469at2759"/>
<evidence type="ECO:0000256" key="4">
    <source>
        <dbReference type="ARBA" id="ARBA00022840"/>
    </source>
</evidence>
<dbReference type="Gene3D" id="1.10.510.10">
    <property type="entry name" value="Transferase(Phosphotransferase) domain 1"/>
    <property type="match status" value="1"/>
</dbReference>
<feature type="compositionally biased region" description="Acidic residues" evidence="7">
    <location>
        <begin position="300"/>
        <end position="312"/>
    </location>
</feature>
<dbReference type="SMART" id="SM00220">
    <property type="entry name" value="S_TKc"/>
    <property type="match status" value="1"/>
</dbReference>
<dbReference type="PROSITE" id="PS00107">
    <property type="entry name" value="PROTEIN_KINASE_ATP"/>
    <property type="match status" value="1"/>
</dbReference>
<dbReference type="Gene3D" id="3.30.200.20">
    <property type="entry name" value="Phosphorylase Kinase, domain 1"/>
    <property type="match status" value="1"/>
</dbReference>
<feature type="region of interest" description="Disordered" evidence="7">
    <location>
        <begin position="298"/>
        <end position="325"/>
    </location>
</feature>
<evidence type="ECO:0000256" key="2">
    <source>
        <dbReference type="ARBA" id="ARBA00022741"/>
    </source>
</evidence>
<feature type="region of interest" description="Disordered" evidence="7">
    <location>
        <begin position="17"/>
        <end position="45"/>
    </location>
</feature>
<reference evidence="11" key="1">
    <citation type="submission" date="2016-04" db="UniProtKB">
        <authorList>
            <consortium name="WormBaseParasite"/>
        </authorList>
    </citation>
    <scope>IDENTIFICATION</scope>
</reference>
<keyword evidence="1" id="KW-0808">Transferase</keyword>
<dbReference type="InterPro" id="IPR011009">
    <property type="entry name" value="Kinase-like_dom_sf"/>
</dbReference>
<proteinExistence type="inferred from homology"/>
<dbReference type="WBParaSite" id="TCLT_0000650801-mRNA-1">
    <property type="protein sequence ID" value="TCLT_0000650801-mRNA-1"/>
    <property type="gene ID" value="TCLT_0000650801"/>
</dbReference>
<evidence type="ECO:0000256" key="3">
    <source>
        <dbReference type="ARBA" id="ARBA00022777"/>
    </source>
</evidence>
<dbReference type="SUPFAM" id="SSF56112">
    <property type="entry name" value="Protein kinase-like (PK-like)"/>
    <property type="match status" value="1"/>
</dbReference>
<sequence>MGSECTLDNTCLTRPSESFSVSHSASTDPVHTNSAHDTNYNPPRGQSHMKRNTFWNHFLFGKTSGDSSTWEETLVDLVATPKMLAGFSGGEGKTVYPSKQKKEKFKKLGKNVMEMFFASVIEMVCEGDFDGQHNRLRDVLRHIAVHFIHPSYFSEECRALRIAIRKRITEALNVGSKLAIDKSIEIVMNGSNCLYKLYQLLSNLSICPAKEKNYLLPSRYNIEFEEIRKIGGGGFGSVYHVRSKIDNCDYAIKKVPVDVPTSETMMKVVNEVRLLASVQHKNIVRYFGAWVEMPGLWSSDNEDASNDEDEDTQRDSSDDESKNKVDEEDWDIQFCDVSEQLGSGEKDFVEILDPTSASNSDSCADESFLIVEQSSRNSSSCRAYGTMFVQMELCSRTLQDYFFQRMDEVSPKIDREWNRSIMEQLISAVTHLHSKKIIHRDIKPSNIFLREDKSCSVPTILLGDFGLACLHETKTSCSGTATNFIDDNVITHSGGVGTTLYAAPEQRSTVYDSAVDIYSAGIVFFELFFPFSTQMERASVITKLKAEKLDENFFASFPEEHCEFCIQILFIENSVSEQRSYCEMVGVM</sequence>
<keyword evidence="3" id="KW-0418">Kinase</keyword>
<protein>
    <submittedName>
        <fullName evidence="11">Protein kinase domain-containing protein</fullName>
    </submittedName>
</protein>
<dbReference type="GO" id="GO:0004694">
    <property type="term" value="F:eukaryotic translation initiation factor 2alpha kinase activity"/>
    <property type="evidence" value="ECO:0007669"/>
    <property type="project" value="TreeGrafter"/>
</dbReference>
<dbReference type="PANTHER" id="PTHR11042">
    <property type="entry name" value="EUKARYOTIC TRANSLATION INITIATION FACTOR 2-ALPHA KINASE EIF2-ALPHA KINASE -RELATED"/>
    <property type="match status" value="1"/>
</dbReference>
<dbReference type="EMBL" id="UYYF01004420">
    <property type="protein sequence ID" value="VDN03853.1"/>
    <property type="molecule type" value="Genomic_DNA"/>
</dbReference>
<evidence type="ECO:0000256" key="6">
    <source>
        <dbReference type="PROSITE-ProRule" id="PRU10141"/>
    </source>
</evidence>
<dbReference type="AlphaFoldDB" id="A0A158RC58"/>
<feature type="compositionally biased region" description="Basic and acidic residues" evidence="7">
    <location>
        <begin position="313"/>
        <end position="325"/>
    </location>
</feature>
<keyword evidence="4 6" id="KW-0067">ATP-binding</keyword>
<feature type="binding site" evidence="6">
    <location>
        <position position="254"/>
    </location>
    <ligand>
        <name>ATP</name>
        <dbReference type="ChEBI" id="CHEBI:30616"/>
    </ligand>
</feature>
<dbReference type="GO" id="GO:0005737">
    <property type="term" value="C:cytoplasm"/>
    <property type="evidence" value="ECO:0007669"/>
    <property type="project" value="TreeGrafter"/>
</dbReference>
<accession>A0A158RC58</accession>
<feature type="compositionally biased region" description="Polar residues" evidence="7">
    <location>
        <begin position="17"/>
        <end position="41"/>
    </location>
</feature>
<dbReference type="InterPro" id="IPR050339">
    <property type="entry name" value="CC_SR_Kinase"/>
</dbReference>
<dbReference type="GO" id="GO:0005634">
    <property type="term" value="C:nucleus"/>
    <property type="evidence" value="ECO:0007669"/>
    <property type="project" value="TreeGrafter"/>
</dbReference>
<evidence type="ECO:0000313" key="10">
    <source>
        <dbReference type="Proteomes" id="UP000276776"/>
    </source>
</evidence>
<evidence type="ECO:0000256" key="7">
    <source>
        <dbReference type="SAM" id="MobiDB-lite"/>
    </source>
</evidence>
<dbReference type="PROSITE" id="PS50011">
    <property type="entry name" value="PROTEIN_KINASE_DOM"/>
    <property type="match status" value="1"/>
</dbReference>
<dbReference type="InterPro" id="IPR000719">
    <property type="entry name" value="Prot_kinase_dom"/>
</dbReference>
<feature type="domain" description="Protein kinase" evidence="8">
    <location>
        <begin position="224"/>
        <end position="588"/>
    </location>
</feature>
<dbReference type="STRING" id="103827.A0A158RC58"/>
<dbReference type="PANTHER" id="PTHR11042:SF187">
    <property type="entry name" value="EUKARYOTIC TRANSLATION INITIATION FACTOR 2-ALPHA KINASE 2"/>
    <property type="match status" value="1"/>
</dbReference>
<keyword evidence="2 6" id="KW-0547">Nucleotide-binding</keyword>
<dbReference type="GO" id="GO:0005524">
    <property type="term" value="F:ATP binding"/>
    <property type="evidence" value="ECO:0007669"/>
    <property type="project" value="UniProtKB-UniRule"/>
</dbReference>
<evidence type="ECO:0000256" key="1">
    <source>
        <dbReference type="ARBA" id="ARBA00022679"/>
    </source>
</evidence>
<evidence type="ECO:0000256" key="5">
    <source>
        <dbReference type="ARBA" id="ARBA00037982"/>
    </source>
</evidence>
<name>A0A158RC58_THECL</name>
<reference evidence="9 10" key="2">
    <citation type="submission" date="2018-11" db="EMBL/GenBank/DDBJ databases">
        <authorList>
            <consortium name="Pathogen Informatics"/>
        </authorList>
    </citation>
    <scope>NUCLEOTIDE SEQUENCE [LARGE SCALE GENOMIC DNA]</scope>
</reference>
<dbReference type="Proteomes" id="UP000276776">
    <property type="component" value="Unassembled WGS sequence"/>
</dbReference>
<keyword evidence="10" id="KW-1185">Reference proteome</keyword>